<name>A0A1I4Q9L1_9PROT</name>
<dbReference type="PROSITE" id="PS00675">
    <property type="entry name" value="SIGMA54_INTERACT_1"/>
    <property type="match status" value="1"/>
</dbReference>
<evidence type="ECO:0000313" key="4">
    <source>
        <dbReference type="Proteomes" id="UP000183287"/>
    </source>
</evidence>
<proteinExistence type="predicted"/>
<reference evidence="4" key="1">
    <citation type="submission" date="2016-10" db="EMBL/GenBank/DDBJ databases">
        <authorList>
            <person name="Varghese N."/>
            <person name="Submissions S."/>
        </authorList>
    </citation>
    <scope>NUCLEOTIDE SEQUENCE [LARGE SCALE GENOMIC DNA]</scope>
    <source>
        <strain evidence="4">Nm44</strain>
    </source>
</reference>
<gene>
    <name evidence="3" type="ORF">SAMN05421863_102531</name>
</gene>
<dbReference type="InterPro" id="IPR027417">
    <property type="entry name" value="P-loop_NTPase"/>
</dbReference>
<dbReference type="SUPFAM" id="SSF52540">
    <property type="entry name" value="P-loop containing nucleoside triphosphate hydrolases"/>
    <property type="match status" value="3"/>
</dbReference>
<dbReference type="InterPro" id="IPR025662">
    <property type="entry name" value="Sigma_54_int_dom_ATP-bd_1"/>
</dbReference>
<dbReference type="InterPro" id="IPR002789">
    <property type="entry name" value="HerA_central"/>
</dbReference>
<sequence>MDEAEQDKYLKLFCSRLKEEIFHPITHHNQIWKSDPYDIENIHQESRDCFERLLNRINIPEKLDSGRIMLLLGDSGAGKTHLMRAFRNYTHEKALGYFAYMQMTSSVSNYASYALRNAIDSFDKPYSESSRNMTGLMHLSNALIERENIVSLSDIGKLRNDELDQNELNDLVNKIADDILNKERERFHKVDLDLIRALLYLQNDEPATHARVLKYLRCESMSEYDCKILGNITPRIQEDDPDRLLQALAHLMMAINSGTFIICLDQLEDIHPADEAEIKFRRAMEKMTKLAEIPNVIVVIACLQDIYELLKGHLPHSQLDRIEHDPDTIFLRSARNEAEIRKLISVRLDDLYDSNQIDSNAEESIYPFQQETPTLLAGMSTRQILEWCRQQREHAIQTGKLPLLPANDSRDHPHLPTELPSLPSNLKLSQLWNDYFNGPHLVPNTENEKLQLLKCAIKHCGEELNKTYKFHFSERDSFLDIDIQNATGNIKQHLTLGLCEKPPQGGALTRQIDHLQGIAVNRTAIAIRSVKFPDTPKAKIAQRLGQFVAKGGKKVMISDSDWRRMVAMESFRSQYKQKPEFMEWLNNERPLLSLPSVQQILELEYITTISKPEIENRSGERINEQAKPLTPENQHESSSSTSRLKIGMLQGYQPCPFNIEISQFVRHAAFLGSSGSGKTTLALNIIEQLLLQSIPAILLDRKGDLCSYAKEEAWRSPISDPTRAAIRESLYDKIEVIVYTPGAIKGQGRPLNIPIAPKGLGFLTSGEREQLSNQTAFSLGRMLGYKVSNQDNKSRIVILGQAISILSELSPDQALTINQLIDFIDSEDSRLLNAIGKLEPKLFKRLVQDLQTLALGQGNLFAQTGELLSTESLFGHSSDNRMKTNKTRLSIINTTNLGNNDNVLFWVSQLLLDMGRFASKSPSDKLQGVMLLDEADLYLPAQSKPVTKEPLESLLKRARSAGIGLMLATQSPGDLDYKSRDQISSWFIGCVKEKTALDKLRPMLSEAKTDVTNKLAIQSTGEFYAIHNREVKSIKADPSLVQASQVSAEEILRLASKERVNPISAFFQNLFLSS</sequence>
<keyword evidence="4" id="KW-1185">Reference proteome</keyword>
<keyword evidence="3" id="KW-0378">Hydrolase</keyword>
<organism evidence="3 4">
    <name type="scientific">Nitrosomonas communis</name>
    <dbReference type="NCBI Taxonomy" id="44574"/>
    <lineage>
        <taxon>Bacteria</taxon>
        <taxon>Pseudomonadati</taxon>
        <taxon>Pseudomonadota</taxon>
        <taxon>Betaproteobacteria</taxon>
        <taxon>Nitrosomonadales</taxon>
        <taxon>Nitrosomonadaceae</taxon>
        <taxon>Nitrosomonas</taxon>
    </lineage>
</organism>
<dbReference type="AlphaFoldDB" id="A0A1I4Q9L1"/>
<dbReference type="InterPro" id="IPR041664">
    <property type="entry name" value="AAA_16"/>
</dbReference>
<dbReference type="InterPro" id="IPR003593">
    <property type="entry name" value="AAA+_ATPase"/>
</dbReference>
<keyword evidence="3" id="KW-0547">Nucleotide-binding</keyword>
<protein>
    <submittedName>
        <fullName evidence="3">DNA helicase HerA, contains HAS-barrel and ATPase domains</fullName>
    </submittedName>
</protein>
<dbReference type="Pfam" id="PF13191">
    <property type="entry name" value="AAA_16"/>
    <property type="match status" value="1"/>
</dbReference>
<dbReference type="InterPro" id="IPR051162">
    <property type="entry name" value="T4SS_component"/>
</dbReference>
<feature type="domain" description="AAA+ ATPase" evidence="2">
    <location>
        <begin position="664"/>
        <end position="1066"/>
    </location>
</feature>
<feature type="domain" description="AAA+ ATPase" evidence="2">
    <location>
        <begin position="65"/>
        <end position="320"/>
    </location>
</feature>
<dbReference type="OrthoDB" id="9758751at2"/>
<dbReference type="Proteomes" id="UP000183287">
    <property type="component" value="Unassembled WGS sequence"/>
</dbReference>
<dbReference type="PANTHER" id="PTHR30121">
    <property type="entry name" value="UNCHARACTERIZED PROTEIN YJGR-RELATED"/>
    <property type="match status" value="1"/>
</dbReference>
<dbReference type="Gene3D" id="3.40.50.300">
    <property type="entry name" value="P-loop containing nucleotide triphosphate hydrolases"/>
    <property type="match status" value="3"/>
</dbReference>
<evidence type="ECO:0000313" key="3">
    <source>
        <dbReference type="EMBL" id="SFM36365.1"/>
    </source>
</evidence>
<dbReference type="SMART" id="SM00382">
    <property type="entry name" value="AAA"/>
    <property type="match status" value="2"/>
</dbReference>
<dbReference type="EMBL" id="FOUB01000025">
    <property type="protein sequence ID" value="SFM36365.1"/>
    <property type="molecule type" value="Genomic_DNA"/>
</dbReference>
<evidence type="ECO:0000256" key="1">
    <source>
        <dbReference type="SAM" id="MobiDB-lite"/>
    </source>
</evidence>
<dbReference type="GO" id="GO:0004386">
    <property type="term" value="F:helicase activity"/>
    <property type="evidence" value="ECO:0007669"/>
    <property type="project" value="UniProtKB-KW"/>
</dbReference>
<feature type="region of interest" description="Disordered" evidence="1">
    <location>
        <begin position="616"/>
        <end position="641"/>
    </location>
</feature>
<dbReference type="RefSeq" id="WP_074905531.1">
    <property type="nucleotide sequence ID" value="NZ_FOUB01000025.1"/>
</dbReference>
<dbReference type="PANTHER" id="PTHR30121:SF6">
    <property type="entry name" value="SLR6007 PROTEIN"/>
    <property type="match status" value="1"/>
</dbReference>
<keyword evidence="3" id="KW-0347">Helicase</keyword>
<keyword evidence="3" id="KW-0067">ATP-binding</keyword>
<evidence type="ECO:0000259" key="2">
    <source>
        <dbReference type="SMART" id="SM00382"/>
    </source>
</evidence>
<dbReference type="Pfam" id="PF01935">
    <property type="entry name" value="DUF87"/>
    <property type="match status" value="1"/>
</dbReference>
<accession>A0A1I4Q9L1</accession>